<protein>
    <submittedName>
        <fullName evidence="1">Syntaxin-binding protein</fullName>
    </submittedName>
</protein>
<dbReference type="GO" id="GO:0006893">
    <property type="term" value="P:Golgi to plasma membrane transport"/>
    <property type="evidence" value="ECO:0007669"/>
    <property type="project" value="TreeGrafter"/>
</dbReference>
<dbReference type="STRING" id="6182.A0A4Z2DA29"/>
<dbReference type="GO" id="GO:0031201">
    <property type="term" value="C:SNARE complex"/>
    <property type="evidence" value="ECO:0007669"/>
    <property type="project" value="TreeGrafter"/>
</dbReference>
<dbReference type="GO" id="GO:0005886">
    <property type="term" value="C:plasma membrane"/>
    <property type="evidence" value="ECO:0007669"/>
    <property type="project" value="TreeGrafter"/>
</dbReference>
<proteinExistence type="predicted"/>
<comment type="caution">
    <text evidence="1">The sequence shown here is derived from an EMBL/GenBank/DDBJ whole genome shotgun (WGS) entry which is preliminary data.</text>
</comment>
<evidence type="ECO:0000313" key="2">
    <source>
        <dbReference type="Proteomes" id="UP000311919"/>
    </source>
</evidence>
<dbReference type="EMBL" id="SKCS01000197">
    <property type="protein sequence ID" value="TNN13306.1"/>
    <property type="molecule type" value="Genomic_DNA"/>
</dbReference>
<dbReference type="GO" id="GO:0005096">
    <property type="term" value="F:GTPase activator activity"/>
    <property type="evidence" value="ECO:0007669"/>
    <property type="project" value="TreeGrafter"/>
</dbReference>
<name>A0A4Z2DA29_SCHJA</name>
<dbReference type="OrthoDB" id="19944at2759"/>
<dbReference type="GO" id="GO:0006887">
    <property type="term" value="P:exocytosis"/>
    <property type="evidence" value="ECO:0007669"/>
    <property type="project" value="TreeGrafter"/>
</dbReference>
<reference evidence="1 2" key="1">
    <citation type="submission" date="2019-03" db="EMBL/GenBank/DDBJ databases">
        <title>An improved genome assembly of the fluke Schistosoma japonicum.</title>
        <authorList>
            <person name="Hu W."/>
            <person name="Luo F."/>
            <person name="Yin M."/>
            <person name="Mo X."/>
            <person name="Sun C."/>
            <person name="Wu Q."/>
            <person name="Zhu B."/>
            <person name="Xiang M."/>
            <person name="Wang J."/>
            <person name="Wang Y."/>
            <person name="Zhang T."/>
            <person name="Xu B."/>
            <person name="Zheng H."/>
            <person name="Feng Z."/>
        </authorList>
    </citation>
    <scope>NUCLEOTIDE SEQUENCE [LARGE SCALE GENOMIC DNA]</scope>
    <source>
        <strain evidence="1">HuSjv2</strain>
        <tissue evidence="1">Worms</tissue>
    </source>
</reference>
<organism evidence="1 2">
    <name type="scientific">Schistosoma japonicum</name>
    <name type="common">Blood fluke</name>
    <dbReference type="NCBI Taxonomy" id="6182"/>
    <lineage>
        <taxon>Eukaryota</taxon>
        <taxon>Metazoa</taxon>
        <taxon>Spiralia</taxon>
        <taxon>Lophotrochozoa</taxon>
        <taxon>Platyhelminthes</taxon>
        <taxon>Trematoda</taxon>
        <taxon>Digenea</taxon>
        <taxon>Strigeidida</taxon>
        <taxon>Schistosomatoidea</taxon>
        <taxon>Schistosomatidae</taxon>
        <taxon>Schistosoma</taxon>
    </lineage>
</organism>
<dbReference type="Proteomes" id="UP000311919">
    <property type="component" value="Unassembled WGS sequence"/>
</dbReference>
<dbReference type="Gene3D" id="2.130.10.10">
    <property type="entry name" value="YVTN repeat-like/Quinoprotein amine dehydrogenase"/>
    <property type="match status" value="1"/>
</dbReference>
<dbReference type="GO" id="GO:0045159">
    <property type="term" value="F:myosin II binding"/>
    <property type="evidence" value="ECO:0007669"/>
    <property type="project" value="TreeGrafter"/>
</dbReference>
<dbReference type="PANTHER" id="PTHR10241:SF25">
    <property type="entry name" value="TOMOSYN, ISOFORM C"/>
    <property type="match status" value="1"/>
</dbReference>
<gene>
    <name evidence="1" type="ORF">EWB00_003096</name>
</gene>
<dbReference type="SUPFAM" id="SSF50978">
    <property type="entry name" value="WD40 repeat-like"/>
    <property type="match status" value="1"/>
</dbReference>
<keyword evidence="2" id="KW-1185">Reference proteome</keyword>
<evidence type="ECO:0000313" key="1">
    <source>
        <dbReference type="EMBL" id="TNN13306.1"/>
    </source>
</evidence>
<sequence>MATKSKRLLKVIDGLRSWNISSSQQNASPRYAFEVDEYLKSEHFQVGRISVHGFPYKPTCIAFDPVQRIVAIGTKSGFIRIFGRPGVDCCICHPSASAVIQIFFLINEGGLVSICSDDVAHLWNIRQKNPEIVHSLQFKREHAIPHTARNSALDFITIQSPFLTWL</sequence>
<dbReference type="AlphaFoldDB" id="A0A4Z2DA29"/>
<dbReference type="GO" id="GO:0019905">
    <property type="term" value="F:syntaxin binding"/>
    <property type="evidence" value="ECO:0007669"/>
    <property type="project" value="TreeGrafter"/>
</dbReference>
<dbReference type="InterPro" id="IPR036322">
    <property type="entry name" value="WD40_repeat_dom_sf"/>
</dbReference>
<dbReference type="PANTHER" id="PTHR10241">
    <property type="entry name" value="LETHAL 2 GIANT LARVAE PROTEIN"/>
    <property type="match status" value="1"/>
</dbReference>
<dbReference type="InterPro" id="IPR015943">
    <property type="entry name" value="WD40/YVTN_repeat-like_dom_sf"/>
</dbReference>
<accession>A0A4Z2DA29</accession>